<comment type="subcellular location">
    <subcellularLocation>
        <location evidence="2">Cytoplasm</location>
    </subcellularLocation>
    <subcellularLocation>
        <location evidence="1">Nucleus</location>
    </subcellularLocation>
</comment>
<organism evidence="16 17">
    <name type="scientific">Trichogramma kaykai</name>
    <dbReference type="NCBI Taxonomy" id="54128"/>
    <lineage>
        <taxon>Eukaryota</taxon>
        <taxon>Metazoa</taxon>
        <taxon>Ecdysozoa</taxon>
        <taxon>Arthropoda</taxon>
        <taxon>Hexapoda</taxon>
        <taxon>Insecta</taxon>
        <taxon>Pterygota</taxon>
        <taxon>Neoptera</taxon>
        <taxon>Endopterygota</taxon>
        <taxon>Hymenoptera</taxon>
        <taxon>Apocrita</taxon>
        <taxon>Proctotrupomorpha</taxon>
        <taxon>Chalcidoidea</taxon>
        <taxon>Trichogrammatidae</taxon>
        <taxon>Trichogramma</taxon>
    </lineage>
</organism>
<dbReference type="GO" id="GO:0006281">
    <property type="term" value="P:DNA repair"/>
    <property type="evidence" value="ECO:0007669"/>
    <property type="project" value="UniProtKB-KW"/>
</dbReference>
<keyword evidence="8" id="KW-0498">Mitosis</keyword>
<evidence type="ECO:0000256" key="10">
    <source>
        <dbReference type="ARBA" id="ARBA00022853"/>
    </source>
</evidence>
<evidence type="ECO:0000256" key="9">
    <source>
        <dbReference type="ARBA" id="ARBA00022786"/>
    </source>
</evidence>
<dbReference type="PANTHER" id="PTHR15660">
    <property type="entry name" value="BRISC AND BRCA1-A COMPLEX MEMBER 1"/>
    <property type="match status" value="1"/>
</dbReference>
<dbReference type="InterPro" id="IPR026126">
    <property type="entry name" value="BABAM1"/>
</dbReference>
<evidence type="ECO:0000256" key="14">
    <source>
        <dbReference type="ARBA" id="ARBA00030984"/>
    </source>
</evidence>
<reference evidence="16 17" key="1">
    <citation type="journal article" date="2024" name="bioRxiv">
        <title>A reference genome for Trichogramma kaykai: A tiny desert-dwelling parasitoid wasp with competing sex-ratio distorters.</title>
        <authorList>
            <person name="Culotta J."/>
            <person name="Lindsey A.R."/>
        </authorList>
    </citation>
    <scope>NUCLEOTIDE SEQUENCE [LARGE SCALE GENOMIC DNA]</scope>
    <source>
        <strain evidence="16 17">KSX58</strain>
    </source>
</reference>
<keyword evidence="12" id="KW-0539">Nucleus</keyword>
<dbReference type="GO" id="GO:0005634">
    <property type="term" value="C:nucleus"/>
    <property type="evidence" value="ECO:0007669"/>
    <property type="project" value="UniProtKB-SubCell"/>
</dbReference>
<dbReference type="GO" id="GO:0006325">
    <property type="term" value="P:chromatin organization"/>
    <property type="evidence" value="ECO:0007669"/>
    <property type="project" value="UniProtKB-KW"/>
</dbReference>
<comment type="similarity">
    <text evidence="3">Belongs to the BABAM1 family.</text>
</comment>
<keyword evidence="7" id="KW-0227">DNA damage</keyword>
<keyword evidence="9" id="KW-0833">Ubl conjugation pathway</keyword>
<evidence type="ECO:0000256" key="13">
    <source>
        <dbReference type="ARBA" id="ARBA00023306"/>
    </source>
</evidence>
<accession>A0ABD2XG31</accession>
<evidence type="ECO:0000256" key="11">
    <source>
        <dbReference type="ARBA" id="ARBA00023204"/>
    </source>
</evidence>
<protein>
    <recommendedName>
        <fullName evidence="4">BRISC and BRCA1-A complex member 1</fullName>
    </recommendedName>
    <alternativeName>
        <fullName evidence="14">Mediator of RAP80 interactions and targeting subunit of 40 kDa</fullName>
    </alternativeName>
    <alternativeName>
        <fullName evidence="15">New component of the BRCA1-A complex</fullName>
    </alternativeName>
</protein>
<dbReference type="Proteomes" id="UP001627154">
    <property type="component" value="Unassembled WGS sequence"/>
</dbReference>
<dbReference type="EMBL" id="JBJJXI010000027">
    <property type="protein sequence ID" value="KAL3404045.1"/>
    <property type="molecule type" value="Genomic_DNA"/>
</dbReference>
<dbReference type="AlphaFoldDB" id="A0ABD2XG31"/>
<evidence type="ECO:0000256" key="12">
    <source>
        <dbReference type="ARBA" id="ARBA00023242"/>
    </source>
</evidence>
<evidence type="ECO:0000256" key="7">
    <source>
        <dbReference type="ARBA" id="ARBA00022763"/>
    </source>
</evidence>
<evidence type="ECO:0000256" key="8">
    <source>
        <dbReference type="ARBA" id="ARBA00022776"/>
    </source>
</evidence>
<dbReference type="PANTHER" id="PTHR15660:SF1">
    <property type="entry name" value="BRISC AND BRCA1-A COMPLEX MEMBER 1"/>
    <property type="match status" value="1"/>
</dbReference>
<proteinExistence type="inferred from homology"/>
<keyword evidence="10" id="KW-0156">Chromatin regulator</keyword>
<evidence type="ECO:0000256" key="15">
    <source>
        <dbReference type="ARBA" id="ARBA00031038"/>
    </source>
</evidence>
<evidence type="ECO:0000256" key="2">
    <source>
        <dbReference type="ARBA" id="ARBA00004496"/>
    </source>
</evidence>
<dbReference type="Gene3D" id="3.40.50.410">
    <property type="entry name" value="von Willebrand factor, type A domain"/>
    <property type="match status" value="1"/>
</dbReference>
<dbReference type="CDD" id="cd21502">
    <property type="entry name" value="vWA_BABAM1"/>
    <property type="match status" value="1"/>
</dbReference>
<evidence type="ECO:0000256" key="4">
    <source>
        <dbReference type="ARBA" id="ARBA00019437"/>
    </source>
</evidence>
<evidence type="ECO:0000256" key="5">
    <source>
        <dbReference type="ARBA" id="ARBA00022490"/>
    </source>
</evidence>
<dbReference type="GO" id="GO:0051301">
    <property type="term" value="P:cell division"/>
    <property type="evidence" value="ECO:0007669"/>
    <property type="project" value="UniProtKB-KW"/>
</dbReference>
<dbReference type="GO" id="GO:0005737">
    <property type="term" value="C:cytoplasm"/>
    <property type="evidence" value="ECO:0007669"/>
    <property type="project" value="UniProtKB-SubCell"/>
</dbReference>
<keyword evidence="6" id="KW-0132">Cell division</keyword>
<gene>
    <name evidence="16" type="ORF">TKK_003427</name>
</gene>
<name>A0ABD2XG31_9HYME</name>
<dbReference type="InterPro" id="IPR036465">
    <property type="entry name" value="vWFA_dom_sf"/>
</dbReference>
<sequence length="225" mass="25976">MYTNNFIQEGSIDAFSEKIIFVIDLVCEFGSDKIVKSHVLYMIKRAIDIFVHIKLDINANHKFAFITIDSNGAKWICNFSSDSKILINALEDVEQINETEPAQYFEVDSIFNVLSKQLNLHEMLTNNAVRLILLYSRSFTLPKINTANLKKLIKYQHFFIDVLYIHDPELSNSKCKEIHAQLSKLITSSNSYNMKSSYDPVDIHNFMSKLLSHPVQRICGFDKMI</sequence>
<comment type="caution">
    <text evidence="16">The sequence shown here is derived from an EMBL/GenBank/DDBJ whole genome shotgun (WGS) entry which is preliminary data.</text>
</comment>
<dbReference type="GO" id="GO:0032991">
    <property type="term" value="C:protein-containing complex"/>
    <property type="evidence" value="ECO:0007669"/>
    <property type="project" value="UniProtKB-ARBA"/>
</dbReference>
<evidence type="ECO:0000256" key="6">
    <source>
        <dbReference type="ARBA" id="ARBA00022618"/>
    </source>
</evidence>
<evidence type="ECO:0000313" key="17">
    <source>
        <dbReference type="Proteomes" id="UP001627154"/>
    </source>
</evidence>
<evidence type="ECO:0000313" key="16">
    <source>
        <dbReference type="EMBL" id="KAL3404045.1"/>
    </source>
</evidence>
<keyword evidence="11" id="KW-0234">DNA repair</keyword>
<keyword evidence="17" id="KW-1185">Reference proteome</keyword>
<evidence type="ECO:0000256" key="1">
    <source>
        <dbReference type="ARBA" id="ARBA00004123"/>
    </source>
</evidence>
<keyword evidence="5" id="KW-0963">Cytoplasm</keyword>
<evidence type="ECO:0000256" key="3">
    <source>
        <dbReference type="ARBA" id="ARBA00010809"/>
    </source>
</evidence>
<keyword evidence="13" id="KW-0131">Cell cycle</keyword>